<dbReference type="PROSITE" id="PS00941">
    <property type="entry name" value="CARBOXYLESTERASE_B_2"/>
    <property type="match status" value="1"/>
</dbReference>
<dbReference type="InterPro" id="IPR002018">
    <property type="entry name" value="CarbesteraseB"/>
</dbReference>
<evidence type="ECO:0000313" key="6">
    <source>
        <dbReference type="EMBL" id="KAH9368398.1"/>
    </source>
</evidence>
<proteinExistence type="inferred from homology"/>
<dbReference type="OrthoDB" id="6513695at2759"/>
<reference evidence="6 7" key="1">
    <citation type="journal article" date="2020" name="Cell">
        <title>Large-Scale Comparative Analyses of Tick Genomes Elucidate Their Genetic Diversity and Vector Capacities.</title>
        <authorList>
            <consortium name="Tick Genome and Microbiome Consortium (TIGMIC)"/>
            <person name="Jia N."/>
            <person name="Wang J."/>
            <person name="Shi W."/>
            <person name="Du L."/>
            <person name="Sun Y."/>
            <person name="Zhan W."/>
            <person name="Jiang J.F."/>
            <person name="Wang Q."/>
            <person name="Zhang B."/>
            <person name="Ji P."/>
            <person name="Bell-Sakyi L."/>
            <person name="Cui X.M."/>
            <person name="Yuan T.T."/>
            <person name="Jiang B.G."/>
            <person name="Yang W.F."/>
            <person name="Lam T.T."/>
            <person name="Chang Q.C."/>
            <person name="Ding S.J."/>
            <person name="Wang X.J."/>
            <person name="Zhu J.G."/>
            <person name="Ruan X.D."/>
            <person name="Zhao L."/>
            <person name="Wei J.T."/>
            <person name="Ye R.Z."/>
            <person name="Que T.C."/>
            <person name="Du C.H."/>
            <person name="Zhou Y.H."/>
            <person name="Cheng J.X."/>
            <person name="Dai P.F."/>
            <person name="Guo W.B."/>
            <person name="Han X.H."/>
            <person name="Huang E.J."/>
            <person name="Li L.F."/>
            <person name="Wei W."/>
            <person name="Gao Y.C."/>
            <person name="Liu J.Z."/>
            <person name="Shao H.Z."/>
            <person name="Wang X."/>
            <person name="Wang C.C."/>
            <person name="Yang T.C."/>
            <person name="Huo Q.B."/>
            <person name="Li W."/>
            <person name="Chen H.Y."/>
            <person name="Chen S.E."/>
            <person name="Zhou L.G."/>
            <person name="Ni X.B."/>
            <person name="Tian J.H."/>
            <person name="Sheng Y."/>
            <person name="Liu T."/>
            <person name="Pan Y.S."/>
            <person name="Xia L.Y."/>
            <person name="Li J."/>
            <person name="Zhao F."/>
            <person name="Cao W.C."/>
        </authorList>
    </citation>
    <scope>NUCLEOTIDE SEQUENCE [LARGE SCALE GENOMIC DNA]</scope>
    <source>
        <strain evidence="6">HaeL-2018</strain>
    </source>
</reference>
<evidence type="ECO:0000256" key="1">
    <source>
        <dbReference type="ARBA" id="ARBA00005964"/>
    </source>
</evidence>
<evidence type="ECO:0000259" key="5">
    <source>
        <dbReference type="Pfam" id="PF00135"/>
    </source>
</evidence>
<dbReference type="InterPro" id="IPR029058">
    <property type="entry name" value="AB_hydrolase_fold"/>
</dbReference>
<dbReference type="Gene3D" id="3.40.50.1820">
    <property type="entry name" value="alpha/beta hydrolase"/>
    <property type="match status" value="1"/>
</dbReference>
<dbReference type="GO" id="GO:0003990">
    <property type="term" value="F:acetylcholinesterase activity"/>
    <property type="evidence" value="ECO:0007669"/>
    <property type="project" value="TreeGrafter"/>
</dbReference>
<dbReference type="InterPro" id="IPR050654">
    <property type="entry name" value="AChE-related_enzymes"/>
</dbReference>
<feature type="domain" description="Carboxylesterase type B" evidence="5">
    <location>
        <begin position="41"/>
        <end position="136"/>
    </location>
</feature>
<organism evidence="6 7">
    <name type="scientific">Haemaphysalis longicornis</name>
    <name type="common">Bush tick</name>
    <dbReference type="NCBI Taxonomy" id="44386"/>
    <lineage>
        <taxon>Eukaryota</taxon>
        <taxon>Metazoa</taxon>
        <taxon>Ecdysozoa</taxon>
        <taxon>Arthropoda</taxon>
        <taxon>Chelicerata</taxon>
        <taxon>Arachnida</taxon>
        <taxon>Acari</taxon>
        <taxon>Parasitiformes</taxon>
        <taxon>Ixodida</taxon>
        <taxon>Ixodoidea</taxon>
        <taxon>Ixodidae</taxon>
        <taxon>Haemaphysalinae</taxon>
        <taxon>Haemaphysalis</taxon>
    </lineage>
</organism>
<name>A0A9J6FQC1_HAELO</name>
<evidence type="ECO:0000256" key="3">
    <source>
        <dbReference type="ARBA" id="ARBA00022801"/>
    </source>
</evidence>
<dbReference type="VEuPathDB" id="VectorBase:HLOH_057669"/>
<sequence length="189" mass="20682">MVGVPSSPERGRSKMSVTQHAAFVFLLGIVWITSVAASDAPPVVRIDSGLVAGVRVVVGGKQVDAYLGIPYAKPPVGDLRFRKPLPVSPWRGVYNATSKPKACKQLPLPLLPNVKLDYANASEDCLYVNVWKPASVCDRDSLQSKGSRFRVHPRWGFPMGRLGAICLRLGELRGPDRRRRGFLQLPCGH</sequence>
<dbReference type="Pfam" id="PF00135">
    <property type="entry name" value="COesterase"/>
    <property type="match status" value="1"/>
</dbReference>
<dbReference type="PANTHER" id="PTHR43918">
    <property type="entry name" value="ACETYLCHOLINESTERASE"/>
    <property type="match status" value="1"/>
</dbReference>
<evidence type="ECO:0000256" key="4">
    <source>
        <dbReference type="ARBA" id="ARBA00023180"/>
    </source>
</evidence>
<evidence type="ECO:0000256" key="2">
    <source>
        <dbReference type="ARBA" id="ARBA00022487"/>
    </source>
</evidence>
<dbReference type="GO" id="GO:0006581">
    <property type="term" value="P:acetylcholine catabolic process"/>
    <property type="evidence" value="ECO:0007669"/>
    <property type="project" value="TreeGrafter"/>
</dbReference>
<keyword evidence="3" id="KW-0378">Hydrolase</keyword>
<keyword evidence="7" id="KW-1185">Reference proteome</keyword>
<dbReference type="AlphaFoldDB" id="A0A9J6FQC1"/>
<dbReference type="EMBL" id="JABSTR010000004">
    <property type="protein sequence ID" value="KAH9368398.1"/>
    <property type="molecule type" value="Genomic_DNA"/>
</dbReference>
<dbReference type="GO" id="GO:0005615">
    <property type="term" value="C:extracellular space"/>
    <property type="evidence" value="ECO:0007669"/>
    <property type="project" value="TreeGrafter"/>
</dbReference>
<dbReference type="SUPFAM" id="SSF53474">
    <property type="entry name" value="alpha/beta-Hydrolases"/>
    <property type="match status" value="1"/>
</dbReference>
<dbReference type="GO" id="GO:0019695">
    <property type="term" value="P:choline metabolic process"/>
    <property type="evidence" value="ECO:0007669"/>
    <property type="project" value="TreeGrafter"/>
</dbReference>
<evidence type="ECO:0000313" key="7">
    <source>
        <dbReference type="Proteomes" id="UP000821853"/>
    </source>
</evidence>
<keyword evidence="2" id="KW-0719">Serine esterase</keyword>
<dbReference type="InterPro" id="IPR019819">
    <property type="entry name" value="Carboxylesterase_B_CS"/>
</dbReference>
<dbReference type="PANTHER" id="PTHR43918:SF4">
    <property type="entry name" value="CARBOXYLIC ESTER HYDROLASE"/>
    <property type="match status" value="1"/>
</dbReference>
<keyword evidence="4" id="KW-0325">Glycoprotein</keyword>
<protein>
    <recommendedName>
        <fullName evidence="5">Carboxylesterase type B domain-containing protein</fullName>
    </recommendedName>
</protein>
<dbReference type="Proteomes" id="UP000821853">
    <property type="component" value="Chromosome 2"/>
</dbReference>
<comment type="similarity">
    <text evidence="1">Belongs to the type-B carboxylesterase/lipase family.</text>
</comment>
<comment type="caution">
    <text evidence="6">The sequence shown here is derived from an EMBL/GenBank/DDBJ whole genome shotgun (WGS) entry which is preliminary data.</text>
</comment>
<accession>A0A9J6FQC1</accession>
<dbReference type="GO" id="GO:0005886">
    <property type="term" value="C:plasma membrane"/>
    <property type="evidence" value="ECO:0007669"/>
    <property type="project" value="TreeGrafter"/>
</dbReference>
<gene>
    <name evidence="6" type="ORF">HPB48_012672</name>
</gene>